<feature type="domain" description="OBG-type G" evidence="3">
    <location>
        <begin position="65"/>
        <end position="292"/>
    </location>
</feature>
<dbReference type="RefSeq" id="XP_033459978.1">
    <property type="nucleotide sequence ID" value="XM_033599731.1"/>
</dbReference>
<evidence type="ECO:0000259" key="3">
    <source>
        <dbReference type="PROSITE" id="PS51710"/>
    </source>
</evidence>
<name>A0A6J3M7W4_9PEZI</name>
<protein>
    <submittedName>
        <fullName evidence="6">GTP-binding protein</fullName>
    </submittedName>
</protein>
<evidence type="ECO:0000259" key="4">
    <source>
        <dbReference type="PROSITE" id="PS51880"/>
    </source>
</evidence>
<dbReference type="Pfam" id="PF16897">
    <property type="entry name" value="MMR_HSR1_Xtn"/>
    <property type="match status" value="1"/>
</dbReference>
<dbReference type="GeneID" id="54357530"/>
<dbReference type="InterPro" id="IPR006073">
    <property type="entry name" value="GTP-bd"/>
</dbReference>
<dbReference type="FunFam" id="3.40.50.300:FF:000740">
    <property type="entry name" value="Putative GTP-binding protein 1"/>
    <property type="match status" value="1"/>
</dbReference>
<reference evidence="6" key="1">
    <citation type="submission" date="2020-01" db="EMBL/GenBank/DDBJ databases">
        <authorList>
            <consortium name="DOE Joint Genome Institute"/>
            <person name="Haridas S."/>
            <person name="Albert R."/>
            <person name="Binder M."/>
            <person name="Bloem J."/>
            <person name="Labutti K."/>
            <person name="Salamov A."/>
            <person name="Andreopoulos B."/>
            <person name="Baker S.E."/>
            <person name="Barry K."/>
            <person name="Bills G."/>
            <person name="Bluhm B.H."/>
            <person name="Cannon C."/>
            <person name="Castanera R."/>
            <person name="Culley D.E."/>
            <person name="Daum C."/>
            <person name="Ezra D."/>
            <person name="Gonzalez J.B."/>
            <person name="Henrissat B."/>
            <person name="Kuo A."/>
            <person name="Liang C."/>
            <person name="Lipzen A."/>
            <person name="Lutzoni F."/>
            <person name="Magnuson J."/>
            <person name="Mondo S."/>
            <person name="Nolan M."/>
            <person name="Ohm R."/>
            <person name="Pangilinan J."/>
            <person name="Park H.-J."/>
            <person name="Ramirez L."/>
            <person name="Alfaro M."/>
            <person name="Sun H."/>
            <person name="Tritt A."/>
            <person name="Yoshinaga Y."/>
            <person name="Zwiers L.-H."/>
            <person name="Turgeon B.G."/>
            <person name="Goodwin S.B."/>
            <person name="Spatafora J.W."/>
            <person name="Crous P.W."/>
            <person name="Grigoriev I.V."/>
        </authorList>
    </citation>
    <scope>NUCLEOTIDE SEQUENCE</scope>
    <source>
        <strain evidence="6">CBS 342.82</strain>
    </source>
</reference>
<dbReference type="PRINTS" id="PR00326">
    <property type="entry name" value="GTP1OBG"/>
</dbReference>
<dbReference type="PROSITE" id="PS51880">
    <property type="entry name" value="TGS"/>
    <property type="match status" value="1"/>
</dbReference>
<evidence type="ECO:0000313" key="5">
    <source>
        <dbReference type="Proteomes" id="UP000504637"/>
    </source>
</evidence>
<dbReference type="PANTHER" id="PTHR43127">
    <property type="entry name" value="DEVELOPMENTALLY-REGULATED GTP-BINDING PROTEIN 2"/>
    <property type="match status" value="1"/>
</dbReference>
<dbReference type="Gene3D" id="6.10.140.1070">
    <property type="match status" value="2"/>
</dbReference>
<organism evidence="6">
    <name type="scientific">Dissoconium aciculare CBS 342.82</name>
    <dbReference type="NCBI Taxonomy" id="1314786"/>
    <lineage>
        <taxon>Eukaryota</taxon>
        <taxon>Fungi</taxon>
        <taxon>Dikarya</taxon>
        <taxon>Ascomycota</taxon>
        <taxon>Pezizomycotina</taxon>
        <taxon>Dothideomycetes</taxon>
        <taxon>Dothideomycetidae</taxon>
        <taxon>Mycosphaerellales</taxon>
        <taxon>Dissoconiaceae</taxon>
        <taxon>Dissoconium</taxon>
    </lineage>
</organism>
<dbReference type="CDD" id="cd01896">
    <property type="entry name" value="DRG"/>
    <property type="match status" value="1"/>
</dbReference>
<dbReference type="InterPro" id="IPR045001">
    <property type="entry name" value="DRG"/>
</dbReference>
<evidence type="ECO:0000256" key="2">
    <source>
        <dbReference type="ARBA" id="ARBA00023134"/>
    </source>
</evidence>
<dbReference type="NCBIfam" id="TIGR00231">
    <property type="entry name" value="small_GTP"/>
    <property type="match status" value="1"/>
</dbReference>
<dbReference type="InterPro" id="IPR004095">
    <property type="entry name" value="TGS"/>
</dbReference>
<dbReference type="InterPro" id="IPR031662">
    <property type="entry name" value="GTP-binding_2"/>
</dbReference>
<keyword evidence="5" id="KW-1185">Reference proteome</keyword>
<dbReference type="Pfam" id="PF02824">
    <property type="entry name" value="TGS"/>
    <property type="match status" value="1"/>
</dbReference>
<dbReference type="InterPro" id="IPR005225">
    <property type="entry name" value="Small_GTP-bd"/>
</dbReference>
<dbReference type="InterPro" id="IPR027417">
    <property type="entry name" value="P-loop_NTPase"/>
</dbReference>
<keyword evidence="2" id="KW-0342">GTP-binding</keyword>
<feature type="domain" description="TGS" evidence="4">
    <location>
        <begin position="292"/>
        <end position="367"/>
    </location>
</feature>
<dbReference type="PROSITE" id="PS00905">
    <property type="entry name" value="GTP1_OBG"/>
    <property type="match status" value="1"/>
</dbReference>
<gene>
    <name evidence="6" type="ORF">K489DRAFT_221032</name>
</gene>
<dbReference type="FunFam" id="3.10.20.30:FF:000003">
    <property type="entry name" value="Developmentally-regulated GTP-binding protein 1"/>
    <property type="match status" value="1"/>
</dbReference>
<reference evidence="6" key="2">
    <citation type="submission" date="2020-04" db="EMBL/GenBank/DDBJ databases">
        <authorList>
            <consortium name="NCBI Genome Project"/>
        </authorList>
    </citation>
    <scope>NUCLEOTIDE SEQUENCE</scope>
    <source>
        <strain evidence="6">CBS 342.82</strain>
    </source>
</reference>
<dbReference type="AlphaFoldDB" id="A0A6J3M7W4"/>
<accession>A0A6J3M7W4</accession>
<evidence type="ECO:0000256" key="1">
    <source>
        <dbReference type="ARBA" id="ARBA00022741"/>
    </source>
</evidence>
<keyword evidence="1" id="KW-0547">Nucleotide-binding</keyword>
<dbReference type="Gene3D" id="3.10.20.30">
    <property type="match status" value="1"/>
</dbReference>
<evidence type="ECO:0000313" key="6">
    <source>
        <dbReference type="RefSeq" id="XP_033459978.1"/>
    </source>
</evidence>
<reference evidence="6" key="3">
    <citation type="submission" date="2025-08" db="UniProtKB">
        <authorList>
            <consortium name="RefSeq"/>
        </authorList>
    </citation>
    <scope>IDENTIFICATION</scope>
    <source>
        <strain evidence="6">CBS 342.82</strain>
    </source>
</reference>
<dbReference type="Proteomes" id="UP000504637">
    <property type="component" value="Unplaced"/>
</dbReference>
<dbReference type="PROSITE" id="PS51710">
    <property type="entry name" value="G_OBG"/>
    <property type="match status" value="1"/>
</dbReference>
<dbReference type="SUPFAM" id="SSF81271">
    <property type="entry name" value="TGS-like"/>
    <property type="match status" value="1"/>
</dbReference>
<dbReference type="GO" id="GO:0003924">
    <property type="term" value="F:GTPase activity"/>
    <property type="evidence" value="ECO:0007669"/>
    <property type="project" value="InterPro"/>
</dbReference>
<dbReference type="Pfam" id="PF01926">
    <property type="entry name" value="MMR_HSR1"/>
    <property type="match status" value="1"/>
</dbReference>
<proteinExistence type="predicted"/>
<dbReference type="InterPro" id="IPR006074">
    <property type="entry name" value="GTP1-OBG_CS"/>
</dbReference>
<dbReference type="InterPro" id="IPR031167">
    <property type="entry name" value="G_OBG"/>
</dbReference>
<dbReference type="SUPFAM" id="SSF52540">
    <property type="entry name" value="P-loop containing nucleoside triphosphate hydrolases"/>
    <property type="match status" value="1"/>
</dbReference>
<dbReference type="GO" id="GO:0005525">
    <property type="term" value="F:GTP binding"/>
    <property type="evidence" value="ECO:0007669"/>
    <property type="project" value="UniProtKB-KW"/>
</dbReference>
<dbReference type="GO" id="GO:1903833">
    <property type="term" value="P:positive regulation of cellular response to amino acid starvation"/>
    <property type="evidence" value="ECO:0007669"/>
    <property type="project" value="UniProtKB-ARBA"/>
</dbReference>
<dbReference type="InterPro" id="IPR012676">
    <property type="entry name" value="TGS-like"/>
</dbReference>
<dbReference type="InterPro" id="IPR012675">
    <property type="entry name" value="Beta-grasp_dom_sf"/>
</dbReference>
<dbReference type="OrthoDB" id="603at2759"/>
<sequence length="379" mass="41605">MVNITEKIKEIEEEMKRTQKNKATEYHLGLLKGKLARLRAQLLEPGPGAGGAAGTGFDVSKSGDARIALVGFPSVGKSTFLSKVTKTKSEVAAYSFTTLTAIPGVLEYGGAEIQVLDLPGIIEGASEGKGRGRQVISAAKTSDMILMVLDATKRAEQRALLEAELEAVGIRLNQDPPNIYLKPKTAGGMKITFASPPKNLDEKMLYNILRDYRMLNCEVLVRDENATVDQFIDVIMKDHRTYIKCLYVYNKIDSVSLAFLDALAREPNTVVMSCELDLGIQDVVDRCWAELRLMRIYTKRKSDEPSFDEALIVRSGSSIEDVCDAIHRDLKHSFKYALVWGASARHVPQRVGLAHVVADEDVVSIVGSKSGLATSTKQN</sequence>